<reference evidence="1 2" key="1">
    <citation type="submission" date="2023-08" db="EMBL/GenBank/DDBJ databases">
        <title>A Necator americanus chromosomal reference genome.</title>
        <authorList>
            <person name="Ilik V."/>
            <person name="Petrzelkova K.J."/>
            <person name="Pardy F."/>
            <person name="Fuh T."/>
            <person name="Niatou-Singa F.S."/>
            <person name="Gouil Q."/>
            <person name="Baker L."/>
            <person name="Ritchie M.E."/>
            <person name="Jex A.R."/>
            <person name="Gazzola D."/>
            <person name="Li H."/>
            <person name="Toshio Fujiwara R."/>
            <person name="Zhan B."/>
            <person name="Aroian R.V."/>
            <person name="Pafco B."/>
            <person name="Schwarz E.M."/>
        </authorList>
    </citation>
    <scope>NUCLEOTIDE SEQUENCE [LARGE SCALE GENOMIC DNA]</scope>
    <source>
        <strain evidence="1 2">Aroian</strain>
        <tissue evidence="1">Whole animal</tissue>
    </source>
</reference>
<evidence type="ECO:0000313" key="1">
    <source>
        <dbReference type="EMBL" id="KAK6727152.1"/>
    </source>
</evidence>
<name>A0ABR1BPC8_NECAM</name>
<organism evidence="1 2">
    <name type="scientific">Necator americanus</name>
    <name type="common">Human hookworm</name>
    <dbReference type="NCBI Taxonomy" id="51031"/>
    <lineage>
        <taxon>Eukaryota</taxon>
        <taxon>Metazoa</taxon>
        <taxon>Ecdysozoa</taxon>
        <taxon>Nematoda</taxon>
        <taxon>Chromadorea</taxon>
        <taxon>Rhabditida</taxon>
        <taxon>Rhabditina</taxon>
        <taxon>Rhabditomorpha</taxon>
        <taxon>Strongyloidea</taxon>
        <taxon>Ancylostomatidae</taxon>
        <taxon>Bunostominae</taxon>
        <taxon>Necator</taxon>
    </lineage>
</organism>
<sequence>MSSEEFVGFELEEATGQKRKFWTEVVKEDLTTFGVYRQFRLDVRFRGIWNNDELICSVQALEKVGQNCVQGRHTSAKMRVIALCDDISPPIKLLS</sequence>
<gene>
    <name evidence="1" type="primary">Necator_chrI.g1201</name>
    <name evidence="1" type="ORF">RB195_005075</name>
</gene>
<dbReference type="EMBL" id="JAVFWL010000001">
    <property type="protein sequence ID" value="KAK6727152.1"/>
    <property type="molecule type" value="Genomic_DNA"/>
</dbReference>
<keyword evidence="2" id="KW-1185">Reference proteome</keyword>
<proteinExistence type="predicted"/>
<dbReference type="Proteomes" id="UP001303046">
    <property type="component" value="Unassembled WGS sequence"/>
</dbReference>
<evidence type="ECO:0000313" key="2">
    <source>
        <dbReference type="Proteomes" id="UP001303046"/>
    </source>
</evidence>
<accession>A0ABR1BPC8</accession>
<comment type="caution">
    <text evidence="1">The sequence shown here is derived from an EMBL/GenBank/DDBJ whole genome shotgun (WGS) entry which is preliminary data.</text>
</comment>
<protein>
    <submittedName>
        <fullName evidence="1">Uncharacterized protein</fullName>
    </submittedName>
</protein>